<dbReference type="RefSeq" id="WP_215436946.1">
    <property type="nucleotide sequence ID" value="NZ_AP025943.1"/>
</dbReference>
<gene>
    <name evidence="1" type="ORF">Abiwalacus_17220</name>
</gene>
<dbReference type="Proteomes" id="UP001062263">
    <property type="component" value="Chromosome"/>
</dbReference>
<evidence type="ECO:0000313" key="2">
    <source>
        <dbReference type="Proteomes" id="UP001062263"/>
    </source>
</evidence>
<reference evidence="1" key="1">
    <citation type="submission" date="2022-06" db="EMBL/GenBank/DDBJ databases">
        <title>Akkermansia biwalacus sp. nov., an anaerobic mucin-degrading bacterium isolated from human intestine.</title>
        <authorList>
            <person name="Kobayashi Y."/>
            <person name="Inoue S."/>
            <person name="Kawahara T."/>
            <person name="Kohda N."/>
        </authorList>
    </citation>
    <scope>NUCLEOTIDE SEQUENCE</scope>
    <source>
        <strain evidence="1">WON2089</strain>
    </source>
</reference>
<accession>A0ABM7ZHF2</accession>
<keyword evidence="2" id="KW-1185">Reference proteome</keyword>
<proteinExistence type="predicted"/>
<sequence>MIKYILYLFYFFICSIGTAELNTLGDIQIREEENSQPFRLVLDDFYDWKNDFFNPAEKESNVYSLLDNSNIPVNKIVENLQSLEKTGNDCAARALAGIYLQGTQVPYNRVEALNILQKASTKKSSMLLKYLLKLFLMENIMLHQEVYLPDTI</sequence>
<dbReference type="EMBL" id="AP025943">
    <property type="protein sequence ID" value="BDL44148.1"/>
    <property type="molecule type" value="Genomic_DNA"/>
</dbReference>
<name>A0ABM7ZHF2_9BACT</name>
<evidence type="ECO:0000313" key="1">
    <source>
        <dbReference type="EMBL" id="BDL44148.1"/>
    </source>
</evidence>
<organism evidence="1 2">
    <name type="scientific">Akkermansia biwaensis</name>
    <dbReference type="NCBI Taxonomy" id="2946555"/>
    <lineage>
        <taxon>Bacteria</taxon>
        <taxon>Pseudomonadati</taxon>
        <taxon>Verrucomicrobiota</taxon>
        <taxon>Verrucomicrobiia</taxon>
        <taxon>Verrucomicrobiales</taxon>
        <taxon>Akkermansiaceae</taxon>
        <taxon>Akkermansia</taxon>
    </lineage>
</organism>
<protein>
    <submittedName>
        <fullName evidence="1">Uncharacterized protein</fullName>
    </submittedName>
</protein>